<accession>A0A2T7PGP9</accession>
<protein>
    <submittedName>
        <fullName evidence="7">Uncharacterized protein</fullName>
    </submittedName>
</protein>
<dbReference type="GO" id="GO:0003677">
    <property type="term" value="F:DNA binding"/>
    <property type="evidence" value="ECO:0007669"/>
    <property type="project" value="UniProtKB-KW"/>
</dbReference>
<evidence type="ECO:0000256" key="3">
    <source>
        <dbReference type="ARBA" id="ARBA00023015"/>
    </source>
</evidence>
<keyword evidence="8" id="KW-1185">Reference proteome</keyword>
<keyword evidence="2" id="KW-0677">Repeat</keyword>
<dbReference type="AlphaFoldDB" id="A0A2T7PGP9"/>
<proteinExistence type="predicted"/>
<comment type="caution">
    <text evidence="7">The sequence shown here is derived from an EMBL/GenBank/DDBJ whole genome shotgun (WGS) entry which is preliminary data.</text>
</comment>
<dbReference type="Gene3D" id="3.90.1460.10">
    <property type="entry name" value="GTF2I-like"/>
    <property type="match status" value="1"/>
</dbReference>
<reference evidence="7 8" key="1">
    <citation type="submission" date="2018-04" db="EMBL/GenBank/DDBJ databases">
        <title>The genome of golden apple snail Pomacea canaliculata provides insight into stress tolerance and invasive adaptation.</title>
        <authorList>
            <person name="Liu C."/>
            <person name="Liu B."/>
            <person name="Ren Y."/>
            <person name="Zhang Y."/>
            <person name="Wang H."/>
            <person name="Li S."/>
            <person name="Jiang F."/>
            <person name="Yin L."/>
            <person name="Zhang G."/>
            <person name="Qian W."/>
            <person name="Fan W."/>
        </authorList>
    </citation>
    <scope>NUCLEOTIDE SEQUENCE [LARGE SCALE GENOMIC DNA]</scope>
    <source>
        <strain evidence="7">SZHN2017</strain>
        <tissue evidence="7">Muscle</tissue>
    </source>
</reference>
<keyword evidence="4" id="KW-0238">DNA-binding</keyword>
<dbReference type="OrthoDB" id="6162606at2759"/>
<evidence type="ECO:0000256" key="1">
    <source>
        <dbReference type="ARBA" id="ARBA00004123"/>
    </source>
</evidence>
<name>A0A2T7PGP9_POMCA</name>
<keyword evidence="5" id="KW-0804">Transcription</keyword>
<dbReference type="Proteomes" id="UP000245119">
    <property type="component" value="Linkage Group LG4"/>
</dbReference>
<dbReference type="SUPFAM" id="SSF117773">
    <property type="entry name" value="GTF2I-like repeat"/>
    <property type="match status" value="1"/>
</dbReference>
<dbReference type="PANTHER" id="PTHR46304:SF1">
    <property type="entry name" value="GENERAL TRANSCRIPTION FACTOR II-I REPEAT DOMAIN-CONTAINING PROTEIN 1"/>
    <property type="match status" value="1"/>
</dbReference>
<evidence type="ECO:0000256" key="6">
    <source>
        <dbReference type="ARBA" id="ARBA00023242"/>
    </source>
</evidence>
<evidence type="ECO:0000313" key="8">
    <source>
        <dbReference type="Proteomes" id="UP000245119"/>
    </source>
</evidence>
<dbReference type="PROSITE" id="PS51139">
    <property type="entry name" value="GTF2I"/>
    <property type="match status" value="1"/>
</dbReference>
<keyword evidence="3" id="KW-0805">Transcription regulation</keyword>
<dbReference type="InterPro" id="IPR036647">
    <property type="entry name" value="GTF2I-like_rpt_sf"/>
</dbReference>
<dbReference type="EMBL" id="PZQS01000004">
    <property type="protein sequence ID" value="PVD32588.1"/>
    <property type="molecule type" value="Genomic_DNA"/>
</dbReference>
<dbReference type="PANTHER" id="PTHR46304">
    <property type="entry name" value="GENERAL TRANSCRIPTION FACTOR II-I REPEAT DOMAIN-CONTAINING PROTEIN 1"/>
    <property type="match status" value="1"/>
</dbReference>
<keyword evidence="6" id="KW-0539">Nucleus</keyword>
<gene>
    <name evidence="7" type="ORF">C0Q70_08030</name>
</gene>
<dbReference type="GO" id="GO:0003700">
    <property type="term" value="F:DNA-binding transcription factor activity"/>
    <property type="evidence" value="ECO:0007669"/>
    <property type="project" value="TreeGrafter"/>
</dbReference>
<organism evidence="7 8">
    <name type="scientific">Pomacea canaliculata</name>
    <name type="common">Golden apple snail</name>
    <dbReference type="NCBI Taxonomy" id="400727"/>
    <lineage>
        <taxon>Eukaryota</taxon>
        <taxon>Metazoa</taxon>
        <taxon>Spiralia</taxon>
        <taxon>Lophotrochozoa</taxon>
        <taxon>Mollusca</taxon>
        <taxon>Gastropoda</taxon>
        <taxon>Caenogastropoda</taxon>
        <taxon>Architaenioglossa</taxon>
        <taxon>Ampullarioidea</taxon>
        <taxon>Ampullariidae</taxon>
        <taxon>Pomacea</taxon>
    </lineage>
</organism>
<evidence type="ECO:0000256" key="4">
    <source>
        <dbReference type="ARBA" id="ARBA00023125"/>
    </source>
</evidence>
<evidence type="ECO:0000313" key="7">
    <source>
        <dbReference type="EMBL" id="PVD32588.1"/>
    </source>
</evidence>
<evidence type="ECO:0000256" key="5">
    <source>
        <dbReference type="ARBA" id="ARBA00023163"/>
    </source>
</evidence>
<comment type="subcellular location">
    <subcellularLocation>
        <location evidence="1">Nucleus</location>
    </subcellularLocation>
</comment>
<dbReference type="InterPro" id="IPR004212">
    <property type="entry name" value="GTF2I"/>
</dbReference>
<evidence type="ECO:0000256" key="2">
    <source>
        <dbReference type="ARBA" id="ARBA00022737"/>
    </source>
</evidence>
<dbReference type="GO" id="GO:0005634">
    <property type="term" value="C:nucleus"/>
    <property type="evidence" value="ECO:0007669"/>
    <property type="project" value="UniProtKB-SubCell"/>
</dbReference>
<sequence length="408" mass="45790">MPGPTDDKSSKSFRRIIGQKRMTSLSVFTKNGNILPDEEQSAFLKRMRKEWSDLGEEGRRSYQRKALLEKQQVPDTEEEKEAYLRRVCIELQDLTDFMKQLGWTFYFKILTTDSVIESPYVPAATIESPYVPAATIESPSVPTATSAQTASSDPVSLACPKHSYEEKRNLRRRVQKLFNGLYHEATGNYENFPYKRHKENPQLAVIGMPHGVPFKEPFSYGFPALQAILNNSNHIKMVPLNQRQVPLQEEFTGVVSSLPEGDHSVALSSHGSGDVAVIAEVVDITPVGGEDIVAPPPQESADVPANVNVVHPLDQHTEEASGVLDVPVIQKRPLDGIAKAGYETPRIIWSSEEIKTIYEQFGDELHGKKTIRMDNILTFIRSSNFQRTPSAVQNYLLRKRKENITKGN</sequence>
<dbReference type="Pfam" id="PF02946">
    <property type="entry name" value="GTF2I"/>
    <property type="match status" value="1"/>
</dbReference>